<comment type="similarity">
    <text evidence="1 7">Belongs to the acylphosphatase family.</text>
</comment>
<sequence length="90" mass="10225">MERYHGIVTGRVQGVGFRYMTQQFAVELGLSGWVKNQSDGSVEFEVQGNKTEIEPFLVKVKKGRFPAKVTELKLSQIPLEENYSSFKVIN</sequence>
<organism evidence="9 10">
    <name type="scientific">Evansella tamaricis</name>
    <dbReference type="NCBI Taxonomy" id="2069301"/>
    <lineage>
        <taxon>Bacteria</taxon>
        <taxon>Bacillati</taxon>
        <taxon>Bacillota</taxon>
        <taxon>Bacilli</taxon>
        <taxon>Bacillales</taxon>
        <taxon>Bacillaceae</taxon>
        <taxon>Evansella</taxon>
    </lineage>
</organism>
<keyword evidence="10" id="KW-1185">Reference proteome</keyword>
<dbReference type="EMBL" id="JAHQCS010000019">
    <property type="protein sequence ID" value="MBU9710336.1"/>
    <property type="molecule type" value="Genomic_DNA"/>
</dbReference>
<dbReference type="InterPro" id="IPR001792">
    <property type="entry name" value="Acylphosphatase-like_dom"/>
</dbReference>
<dbReference type="Proteomes" id="UP000784880">
    <property type="component" value="Unassembled WGS sequence"/>
</dbReference>
<evidence type="ECO:0000256" key="3">
    <source>
        <dbReference type="ARBA" id="ARBA00015991"/>
    </source>
</evidence>
<evidence type="ECO:0000259" key="8">
    <source>
        <dbReference type="PROSITE" id="PS51160"/>
    </source>
</evidence>
<feature type="active site" evidence="5">
    <location>
        <position position="18"/>
    </location>
</feature>
<evidence type="ECO:0000313" key="9">
    <source>
        <dbReference type="EMBL" id="MBU9710336.1"/>
    </source>
</evidence>
<dbReference type="Pfam" id="PF00708">
    <property type="entry name" value="Acylphosphatase"/>
    <property type="match status" value="1"/>
</dbReference>
<evidence type="ECO:0000256" key="6">
    <source>
        <dbReference type="RuleBase" id="RU000553"/>
    </source>
</evidence>
<feature type="active site" evidence="5">
    <location>
        <position position="36"/>
    </location>
</feature>
<accession>A0ABS6J9W7</accession>
<dbReference type="RefSeq" id="WP_217064230.1">
    <property type="nucleotide sequence ID" value="NZ_JAHQCS010000019.1"/>
</dbReference>
<proteinExistence type="inferred from homology"/>
<feature type="domain" description="Acylphosphatase-like" evidence="8">
    <location>
        <begin position="3"/>
        <end position="90"/>
    </location>
</feature>
<evidence type="ECO:0000256" key="7">
    <source>
        <dbReference type="RuleBase" id="RU004168"/>
    </source>
</evidence>
<dbReference type="InterPro" id="IPR020456">
    <property type="entry name" value="Acylphosphatase"/>
</dbReference>
<evidence type="ECO:0000256" key="5">
    <source>
        <dbReference type="PROSITE-ProRule" id="PRU00520"/>
    </source>
</evidence>
<dbReference type="EC" id="3.6.1.7" evidence="2 5"/>
<keyword evidence="5 6" id="KW-0378">Hydrolase</keyword>
<dbReference type="PANTHER" id="PTHR47268:SF4">
    <property type="entry name" value="ACYLPHOSPHATASE"/>
    <property type="match status" value="1"/>
</dbReference>
<comment type="catalytic activity">
    <reaction evidence="4 5 6">
        <text>an acyl phosphate + H2O = a carboxylate + phosphate + H(+)</text>
        <dbReference type="Rhea" id="RHEA:14965"/>
        <dbReference type="ChEBI" id="CHEBI:15377"/>
        <dbReference type="ChEBI" id="CHEBI:15378"/>
        <dbReference type="ChEBI" id="CHEBI:29067"/>
        <dbReference type="ChEBI" id="CHEBI:43474"/>
        <dbReference type="ChEBI" id="CHEBI:59918"/>
        <dbReference type="EC" id="3.6.1.7"/>
    </reaction>
</comment>
<dbReference type="PROSITE" id="PS00151">
    <property type="entry name" value="ACYLPHOSPHATASE_2"/>
    <property type="match status" value="1"/>
</dbReference>
<reference evidence="9 10" key="1">
    <citation type="submission" date="2021-06" db="EMBL/GenBank/DDBJ databases">
        <title>Bacillus sp. RD4P76, an endophyte from a halophyte.</title>
        <authorList>
            <person name="Sun J.-Q."/>
        </authorList>
    </citation>
    <scope>NUCLEOTIDE SEQUENCE [LARGE SCALE GENOMIC DNA]</scope>
    <source>
        <strain evidence="9 10">CGMCC 1.15917</strain>
    </source>
</reference>
<dbReference type="InterPro" id="IPR017968">
    <property type="entry name" value="Acylphosphatase_CS"/>
</dbReference>
<evidence type="ECO:0000256" key="1">
    <source>
        <dbReference type="ARBA" id="ARBA00005614"/>
    </source>
</evidence>
<dbReference type="PANTHER" id="PTHR47268">
    <property type="entry name" value="ACYLPHOSPHATASE"/>
    <property type="match status" value="1"/>
</dbReference>
<dbReference type="PROSITE" id="PS00150">
    <property type="entry name" value="ACYLPHOSPHATASE_1"/>
    <property type="match status" value="1"/>
</dbReference>
<protein>
    <recommendedName>
        <fullName evidence="3 5">Acylphosphatase</fullName>
        <ecNumber evidence="2 5">3.6.1.7</ecNumber>
    </recommendedName>
</protein>
<dbReference type="PROSITE" id="PS51160">
    <property type="entry name" value="ACYLPHOSPHATASE_3"/>
    <property type="match status" value="1"/>
</dbReference>
<evidence type="ECO:0000256" key="4">
    <source>
        <dbReference type="ARBA" id="ARBA00047645"/>
    </source>
</evidence>
<evidence type="ECO:0000256" key="2">
    <source>
        <dbReference type="ARBA" id="ARBA00012150"/>
    </source>
</evidence>
<evidence type="ECO:0000313" key="10">
    <source>
        <dbReference type="Proteomes" id="UP000784880"/>
    </source>
</evidence>
<comment type="caution">
    <text evidence="9">The sequence shown here is derived from an EMBL/GenBank/DDBJ whole genome shotgun (WGS) entry which is preliminary data.</text>
</comment>
<name>A0ABS6J9W7_9BACI</name>
<gene>
    <name evidence="9" type="ORF">KS419_00975</name>
</gene>